<feature type="region of interest" description="Disordered" evidence="1">
    <location>
        <begin position="147"/>
        <end position="225"/>
    </location>
</feature>
<feature type="compositionally biased region" description="Basic residues" evidence="1">
    <location>
        <begin position="179"/>
        <end position="188"/>
    </location>
</feature>
<feature type="region of interest" description="Disordered" evidence="1">
    <location>
        <begin position="1"/>
        <end position="38"/>
    </location>
</feature>
<name>A0AAV2DUQ3_9ROSI</name>
<gene>
    <name evidence="2" type="ORF">LTRI10_LOCUS18808</name>
</gene>
<sequence length="225" mass="24935">MTVRDPPGFTLHPFPEAIPSPIPTAPHSASGPYSQRLQTPSPTQNIGMYGVPPAAFFSPRNNHHFFSPSVARNLAVELSEGQWAGINQAHSSQIQTEGYQTHPLSSSIPTHHSRPNLNQVMLDLNQKMDLNRKPTEENHLCCANYSKEDQQEPKKRKQGEALDFAGPYFTPGEGSIKPRNARIRIKGNKNKEGKGNTGEAEEYQDQLSNKETEAQVACKKPPQSE</sequence>
<keyword evidence="3" id="KW-1185">Reference proteome</keyword>
<proteinExistence type="predicted"/>
<dbReference type="AlphaFoldDB" id="A0AAV2DUQ3"/>
<accession>A0AAV2DUQ3</accession>
<reference evidence="2 3" key="1">
    <citation type="submission" date="2024-04" db="EMBL/GenBank/DDBJ databases">
        <authorList>
            <person name="Fracassetti M."/>
        </authorList>
    </citation>
    <scope>NUCLEOTIDE SEQUENCE [LARGE SCALE GENOMIC DNA]</scope>
</reference>
<evidence type="ECO:0000313" key="3">
    <source>
        <dbReference type="Proteomes" id="UP001497516"/>
    </source>
</evidence>
<evidence type="ECO:0000313" key="2">
    <source>
        <dbReference type="EMBL" id="CAL1377138.1"/>
    </source>
</evidence>
<evidence type="ECO:0000256" key="1">
    <source>
        <dbReference type="SAM" id="MobiDB-lite"/>
    </source>
</evidence>
<protein>
    <submittedName>
        <fullName evidence="2">Uncharacterized protein</fullName>
    </submittedName>
</protein>
<organism evidence="2 3">
    <name type="scientific">Linum trigynum</name>
    <dbReference type="NCBI Taxonomy" id="586398"/>
    <lineage>
        <taxon>Eukaryota</taxon>
        <taxon>Viridiplantae</taxon>
        <taxon>Streptophyta</taxon>
        <taxon>Embryophyta</taxon>
        <taxon>Tracheophyta</taxon>
        <taxon>Spermatophyta</taxon>
        <taxon>Magnoliopsida</taxon>
        <taxon>eudicotyledons</taxon>
        <taxon>Gunneridae</taxon>
        <taxon>Pentapetalae</taxon>
        <taxon>rosids</taxon>
        <taxon>fabids</taxon>
        <taxon>Malpighiales</taxon>
        <taxon>Linaceae</taxon>
        <taxon>Linum</taxon>
    </lineage>
</organism>
<dbReference type="EMBL" id="OZ034816">
    <property type="protein sequence ID" value="CAL1377138.1"/>
    <property type="molecule type" value="Genomic_DNA"/>
</dbReference>
<dbReference type="Proteomes" id="UP001497516">
    <property type="component" value="Chromosome 3"/>
</dbReference>